<sequence>MNKHLYRIIFNSARGMLMVVAEITRSGWLRTARRRSPTGGAEVQVRLSPLSLALWLAAGLVSLPAQADIVADVHAPGNQQPTVLSTANGLPQVNIQTPNEQGVSRNQYTQFDVDTRGAILNNSHKNTATQQAGMVTGNPWLAKQEAKIILNEVNSRNPSQLNGFIEVAGRRAEVVIANPSGITCAGCGFINASRSTLAAGQVLMENGQLKGFDVGGGRINIEGKGLNAGDADYTALIARAVVVNGKVHARELTVTTGQNVTDAQGHVTSIKPAADEGKPAFALDVAALGGMYANKITLVGTEKGLGVRNAGELGAGAGELTLSVDGRLDNSGQLQSQGNLQIASQGDMDNLGNLVAGKEVSLSATGTLRNEGLIRAGGNATLTAGRIESTSGSHLAAGVDAQGGITQPGNLVLASSGELKARGQNLAQNTLEARGSRIDMGGSQTTAQMMTLTATEGEVRTAGATIRAESARIQAATGFNNDDGRLSAGTLSLQAQSIDNNRGLLRQENAQNLTLDSGAIRNNQGTLTNGGNTVIRAARMENRGGLLAGNGPDLSVTTAILDNQQGTVQLTGDGTLSLHTDRLMGHQGTLLSAGKLNLTGHDLDLSDGETRAQALAVTADTLNNQNGLLSQRGDGDMTLTLRDSLNNHGGRAESGGNLTLSARGLDNTEGTLLAANRGNLNLNTTGAITNTQGNLLAGGAVHLTARQLDSQGGLISATGGDAVLSLNQSLNNTRGRIEARDEVDTRSQSLNNTAGTVLGQRVSVDTRQGSLTNTDGRIVAEGPLQMASGVLDNTGGRLQSGGDLHLNTHGQMLTNTRTTSAGILSGGTLSLTTGDIDNTQGVMAAAGEASVNSQQFTNTAGKLLADQALTLVTQAVNNAGGLVQSGARLFLDTQGEQLTNTDSGETGGLVARGDLQINSGQLDGRQGVILGQNVRLDTHQQTFSHQGGQLMAREELRLDTGRLDNSAGLIQSGGDGQLDTYGQTLTNRENSKTGGILTGGALTLRTGDVDNQRGTLIGHGDTTVTAGTLDNRAGTLASDAAQLSLTVGETHNQGGLLQAAIALTLDTQGQSLFNTDSGNAGGIRSQGTLTLTSGTLDNQRGVVVSSDVARLTTTDLNNQQGQLTGHGGLNLATHTLTNTAGRLQSDADLTINTQGYALDNADSGDRGGVVALKDLHLSSGHLNNQSGFIAAGAQADLATTTLNNSHGQVAGNGGLSIHSQALDNADGKLQSATNVLIDTAGHTLDNQRGHIAGDGQTRINSGALDNQYGHLQGGTDLAVNTHQNALNNQHGTLLSAGSLTLNADQLNNQSGELTSQGDGQLTLGQQLDNTQGRVRAGHSLTITAAQVINRDTNTPGKGIEADSLALSAQQLDNSRGALRVTTQLTATVRQALVNVAGLVSSGGVLTVRDDAQGQQLSINNREGTLIAGREGQITAATLSGDGQVLSQGNLGLHLTRDFHNTRTLGANGNLTLETSAAIVNNGRITAGDTLTVTGQQVTNTVQAEISAQETHVNAQDTLTNTGLIDGGLTHLTAGTLTNIGTGRIYGDHVALQAGTLNNLSSDDKAAVIAARERLDIGAGTVNNRDHALITSLGDLYIGGHLDGQYQATGQGTQLNNHGATIEAGRDGSISMREVNNTNRHLVTEVVQTEKSQHHEAVLKGQTTRYDWDKVDTSKKNKYGVHTAVMPDGSRNDEFYEYQYTRTVMETQIRDSDPGKILSGGNLTLNGDRVANHDSQIVAGGTLGSTVGEVDNQATKGDRVTTDEGWQTRWYAKKKKKKIGGTKTSQGRSTNDYRPSPVTETIDLKTLTWQGNTAPDGSGYQADGRQTARVDTAVASVGSIDTVKPGTPMTLTTLPGGTVTLTGMAEMKVRPLELPAGQQFALTLPSTLVDGQPVTPVIRVVAPNTRLPDNSLFTLHQSIDSHYLVETDPRFTSQKKWLGSDYMQTALLSDPSQVHKRLGDGYYEQGLIRDQVTQLTGSRYLAGYGSDEEQYKGLMNSGIAFGKQYGLELGVALTPAQMALLTTDMVWLVNQTVTLPDGSTQTVQVPQVYAKVKAGDLTGDGALLGGKRVVLNTRGDITNSGSIIGREVTQLTAQTLTNSGYIQGNKVDLAARQDIHNLGGQVHGESSLSLLAGRDIVSQSTTRTDGTDRWLDRPAGMYVQAPDGTLTLSALNNISLSATELSNAGENGTTSVQAGNDLRLESVATRHSEHGDWGGGNTRDLTQQADVGTRITTPGAIALGAGRDILAQAADVTAGGALTAQAGRDIRLTTGNATTDLVEHSKQSSSGLLSKSSLETHDEVHDRQALGTTLGGDSVDIRAKHDVRIEAGNVVGTQDVRVLAGNNLTVTTADETHQETHLRKETHTGLLSSGGMGFTVGAKKESWDDASQARSGKASLVGSLKGDTVLLAGQHYQQTGSTISSPAGNVVIRGKSVAVEAGKNSNASQYAHALEQKGFTLAVNVPVVQAVQGAAQTVQRVGKSNDDRVNMLAAANAAWDSARAANSLMNSAQGLMNNGAQGVAQNVSVSLTYGEKKQEDTRNTNGTTAQASKINAGKHAVLIATGGEQSDITVTGSDIGGKQGTRLQADHDITLQAAGQEQHERTDNRSSGWNAGIAASYGQNGAAFGITAGANLGKGHGNGDDHTWRNSHIGDMNGQTQVTSGGTATLKGAQVTGSGVSISADNLAIESLQDTMTYAGKQRDMSGQVTVGYGVSGSGSFSLSNVNADYASVQEQSGIFAGKNGYQIDIRDHTGLTGGLITSSDSAEMAGLNQFSTGTLSWTDIRNHADYSGNSVGISGSASMNADLGLGKNAAAQSDKVNLDKDGHATPATGMASLQKEVSTGIGHDSGSDKSTTHSGINTGNIVITRPDAQQQAVEGVKTDITTETAAENAGRLKNNFDKDQVFKELNLQVAVTKDFSANANRQIGEYVDDKQAAARQALKEARDAGDAVKQQQALDDIYKLQYQRRFLQVLVGVVAGSPDTAITQQTLAIAATKMREETIKNSFIFPGVVDQNDAEFKDVLSNVSGKSDGSYDGIKAGGARLGLDVVCGKSNERCKTQIDSQGNDILDASGRAKLEYNAQGMVIFTGDKKFKTLEELLGNKDMFAQLSGATGGNQGRGGTMAGRPYEPGGFWDNVVEGFAGTHDFIGGQLPGFYDSEGNASRGRGPVTDVAADVWAGAAIPLAAPFAVSEIVSPELLEFIFAAGK</sequence>
<protein>
    <recommendedName>
        <fullName evidence="3">Filamentous haemagglutinin FhaB/tRNA nuclease CdiA-like TPS domain-containing protein</fullName>
    </recommendedName>
</protein>
<name>A0A433ZU26_MORMO</name>
<evidence type="ECO:0000313" key="5">
    <source>
        <dbReference type="Proteomes" id="UP000286908"/>
    </source>
</evidence>
<feature type="domain" description="Filamentous haemagglutinin FhaB/tRNA nuclease CdiA-like TPS" evidence="3">
    <location>
        <begin position="87"/>
        <end position="207"/>
    </location>
</feature>
<dbReference type="GO" id="GO:0003824">
    <property type="term" value="F:catalytic activity"/>
    <property type="evidence" value="ECO:0007669"/>
    <property type="project" value="UniProtKB-ARBA"/>
</dbReference>
<dbReference type="InterPro" id="IPR012334">
    <property type="entry name" value="Pectin_lyas_fold"/>
</dbReference>
<dbReference type="InterPro" id="IPR008638">
    <property type="entry name" value="FhaB/CdiA-like_TPS"/>
</dbReference>
<feature type="region of interest" description="Disordered" evidence="2">
    <location>
        <begin position="2277"/>
        <end position="2300"/>
    </location>
</feature>
<dbReference type="SMART" id="SM00912">
    <property type="entry name" value="Haemagg_act"/>
    <property type="match status" value="1"/>
</dbReference>
<feature type="region of interest" description="Disordered" evidence="2">
    <location>
        <begin position="1772"/>
        <end position="1796"/>
    </location>
</feature>
<dbReference type="NCBIfam" id="TIGR01731">
    <property type="entry name" value="fil_hemag_20aa"/>
    <property type="match status" value="32"/>
</dbReference>
<dbReference type="EMBL" id="NRQY01000001">
    <property type="protein sequence ID" value="RUT65562.1"/>
    <property type="molecule type" value="Genomic_DNA"/>
</dbReference>
<organism evidence="4 5">
    <name type="scientific">Morganella morganii</name>
    <name type="common">Proteus morganii</name>
    <dbReference type="NCBI Taxonomy" id="582"/>
    <lineage>
        <taxon>Bacteria</taxon>
        <taxon>Pseudomonadati</taxon>
        <taxon>Pseudomonadota</taxon>
        <taxon>Gammaproteobacteria</taxon>
        <taxon>Enterobacterales</taxon>
        <taxon>Morganellaceae</taxon>
        <taxon>Morganella</taxon>
    </lineage>
</organism>
<feature type="compositionally biased region" description="Polar residues" evidence="2">
    <location>
        <begin position="1781"/>
        <end position="1792"/>
    </location>
</feature>
<dbReference type="OrthoDB" id="2664633at2"/>
<dbReference type="NCBIfam" id="TIGR01901">
    <property type="entry name" value="adhes_NPXG"/>
    <property type="match status" value="1"/>
</dbReference>
<evidence type="ECO:0000256" key="2">
    <source>
        <dbReference type="SAM" id="MobiDB-lite"/>
    </source>
</evidence>
<comment type="caution">
    <text evidence="4">The sequence shown here is derived from an EMBL/GenBank/DDBJ whole genome shotgun (WGS) entry which is preliminary data.</text>
</comment>
<dbReference type="GO" id="GO:0090729">
    <property type="term" value="F:toxin activity"/>
    <property type="evidence" value="ECO:0007669"/>
    <property type="project" value="UniProtKB-KW"/>
</dbReference>
<dbReference type="Gene3D" id="2.160.20.10">
    <property type="entry name" value="Single-stranded right-handed beta-helix, Pectin lyase-like"/>
    <property type="match status" value="1"/>
</dbReference>
<evidence type="ECO:0000256" key="1">
    <source>
        <dbReference type="ARBA" id="ARBA00022656"/>
    </source>
</evidence>
<dbReference type="InterPro" id="IPR011050">
    <property type="entry name" value="Pectin_lyase_fold/virulence"/>
</dbReference>
<dbReference type="SUPFAM" id="SSF51126">
    <property type="entry name" value="Pectin lyase-like"/>
    <property type="match status" value="1"/>
</dbReference>
<dbReference type="Pfam" id="PF05860">
    <property type="entry name" value="TPS"/>
    <property type="match status" value="1"/>
</dbReference>
<dbReference type="Proteomes" id="UP000286908">
    <property type="component" value="Unassembled WGS sequence"/>
</dbReference>
<keyword evidence="1" id="KW-0800">Toxin</keyword>
<feature type="compositionally biased region" description="Low complexity" evidence="2">
    <location>
        <begin position="2282"/>
        <end position="2292"/>
    </location>
</feature>
<reference evidence="4 5" key="1">
    <citation type="submission" date="2017-08" db="EMBL/GenBank/DDBJ databases">
        <title>Draft genome sequence of pheromone producing symbiont Morganella morganii, of the female New Zealand grass grub Costelytra giveni.</title>
        <authorList>
            <person name="Laugraud A."/>
            <person name="Young S.D."/>
            <person name="Hurst M.H."/>
        </authorList>
    </citation>
    <scope>NUCLEOTIDE SEQUENCE [LARGE SCALE GENOMIC DNA]</scope>
    <source>
        <strain evidence="4 5">MMsCG</strain>
    </source>
</reference>
<gene>
    <name evidence="4" type="ORF">CKG00_03420</name>
</gene>
<dbReference type="Pfam" id="PF05594">
    <property type="entry name" value="Fil_haemagg"/>
    <property type="match status" value="14"/>
</dbReference>
<dbReference type="InterPro" id="IPR010069">
    <property type="entry name" value="CdiA_FHA1_rpt"/>
</dbReference>
<evidence type="ECO:0000259" key="3">
    <source>
        <dbReference type="SMART" id="SM00912"/>
    </source>
</evidence>
<dbReference type="InterPro" id="IPR025157">
    <property type="entry name" value="Hemagglutinin_rpt"/>
</dbReference>
<feature type="region of interest" description="Disordered" evidence="2">
    <location>
        <begin position="2838"/>
        <end position="2859"/>
    </location>
</feature>
<dbReference type="InterPro" id="IPR008619">
    <property type="entry name" value="Filamentous_hemagglutn_rpt"/>
</dbReference>
<proteinExistence type="predicted"/>
<dbReference type="Pfam" id="PF13018">
    <property type="entry name" value="ESPR"/>
    <property type="match status" value="1"/>
</dbReference>
<dbReference type="Pfam" id="PF13332">
    <property type="entry name" value="Fil_haemagg_2"/>
    <property type="match status" value="2"/>
</dbReference>
<accession>A0A433ZU26</accession>
<dbReference type="InterPro" id="IPR024973">
    <property type="entry name" value="ESPR"/>
</dbReference>
<evidence type="ECO:0000313" key="4">
    <source>
        <dbReference type="EMBL" id="RUT65562.1"/>
    </source>
</evidence>